<dbReference type="EC" id="2.3.1.37" evidence="4"/>
<evidence type="ECO:0000256" key="14">
    <source>
        <dbReference type="SAM" id="MobiDB-lite"/>
    </source>
</evidence>
<feature type="compositionally biased region" description="Low complexity" evidence="14">
    <location>
        <begin position="214"/>
        <end position="226"/>
    </location>
</feature>
<evidence type="ECO:0000256" key="6">
    <source>
        <dbReference type="ARBA" id="ARBA00022898"/>
    </source>
</evidence>
<dbReference type="InterPro" id="IPR010961">
    <property type="entry name" value="4pyrrol_synth_NH2levulA_synth"/>
</dbReference>
<dbReference type="GO" id="GO:0030170">
    <property type="term" value="F:pyridoxal phosphate binding"/>
    <property type="evidence" value="ECO:0007669"/>
    <property type="project" value="InterPro"/>
</dbReference>
<dbReference type="GO" id="GO:0003870">
    <property type="term" value="F:5-aminolevulinate synthase activity"/>
    <property type="evidence" value="ECO:0007669"/>
    <property type="project" value="UniProtKB-EC"/>
</dbReference>
<dbReference type="PANTHER" id="PTHR13693">
    <property type="entry name" value="CLASS II AMINOTRANSFERASE/8-AMINO-7-OXONONANOATE SYNTHASE"/>
    <property type="match status" value="1"/>
</dbReference>
<organism evidence="16 17">
    <name type="scientific">Dictyostelium firmibasis</name>
    <dbReference type="NCBI Taxonomy" id="79012"/>
    <lineage>
        <taxon>Eukaryota</taxon>
        <taxon>Amoebozoa</taxon>
        <taxon>Evosea</taxon>
        <taxon>Eumycetozoa</taxon>
        <taxon>Dictyostelia</taxon>
        <taxon>Dictyosteliales</taxon>
        <taxon>Dictyosteliaceae</taxon>
        <taxon>Dictyostelium</taxon>
    </lineage>
</organism>
<dbReference type="InterPro" id="IPR015424">
    <property type="entry name" value="PyrdxlP-dep_Trfase"/>
</dbReference>
<dbReference type="Gene3D" id="3.40.640.10">
    <property type="entry name" value="Type I PLP-dependent aspartate aminotransferase-like (Major domain)"/>
    <property type="match status" value="1"/>
</dbReference>
<dbReference type="PROSITE" id="PS00599">
    <property type="entry name" value="AA_TRANSFER_CLASS_2"/>
    <property type="match status" value="1"/>
</dbReference>
<feature type="domain" description="Aminotransferase class I/classII large" evidence="15">
    <location>
        <begin position="280"/>
        <end position="622"/>
    </location>
</feature>
<evidence type="ECO:0000259" key="15">
    <source>
        <dbReference type="Pfam" id="PF00155"/>
    </source>
</evidence>
<dbReference type="Gene3D" id="3.90.1150.10">
    <property type="entry name" value="Aspartate Aminotransferase, domain 1"/>
    <property type="match status" value="2"/>
</dbReference>
<gene>
    <name evidence="16" type="ORF">RB653_005740</name>
</gene>
<comment type="cofactor">
    <cofactor evidence="1 13">
        <name>pyridoxal 5'-phosphate</name>
        <dbReference type="ChEBI" id="CHEBI:597326"/>
    </cofactor>
</comment>
<proteinExistence type="inferred from homology"/>
<evidence type="ECO:0000256" key="4">
    <source>
        <dbReference type="ARBA" id="ARBA00013257"/>
    </source>
</evidence>
<dbReference type="PANTHER" id="PTHR13693:SF102">
    <property type="entry name" value="2-AMINO-3-KETOBUTYRATE COENZYME A LIGASE, MITOCHONDRIAL"/>
    <property type="match status" value="1"/>
</dbReference>
<keyword evidence="17" id="KW-1185">Reference proteome</keyword>
<evidence type="ECO:0000256" key="9">
    <source>
        <dbReference type="ARBA" id="ARBA00031691"/>
    </source>
</evidence>
<evidence type="ECO:0000256" key="5">
    <source>
        <dbReference type="ARBA" id="ARBA00022679"/>
    </source>
</evidence>
<evidence type="ECO:0000256" key="11">
    <source>
        <dbReference type="ARBA" id="ARBA00032773"/>
    </source>
</evidence>
<dbReference type="InterPro" id="IPR015421">
    <property type="entry name" value="PyrdxlP-dep_Trfase_major"/>
</dbReference>
<reference evidence="16 17" key="1">
    <citation type="submission" date="2023-11" db="EMBL/GenBank/DDBJ databases">
        <title>Dfirmibasis_genome.</title>
        <authorList>
            <person name="Edelbroek B."/>
            <person name="Kjellin J."/>
            <person name="Jerlstrom-Hultqvist J."/>
            <person name="Soderbom F."/>
        </authorList>
    </citation>
    <scope>NUCLEOTIDE SEQUENCE [LARGE SCALE GENOMIC DNA]</scope>
    <source>
        <strain evidence="16 17">TNS-C-14</strain>
    </source>
</reference>
<dbReference type="GO" id="GO:0005739">
    <property type="term" value="C:mitochondrion"/>
    <property type="evidence" value="ECO:0007669"/>
    <property type="project" value="TreeGrafter"/>
</dbReference>
<comment type="pathway">
    <text evidence="2">Porphyrin-containing compound metabolism; protoporphyrin-IX biosynthesis; 5-aminolevulinate from glycine: step 1/1.</text>
</comment>
<dbReference type="InterPro" id="IPR004839">
    <property type="entry name" value="Aminotransferase_I/II_large"/>
</dbReference>
<sequence>MHRIMFNSSQTVLPQIANNLIGRICPIISRGGFSTSTNAGAAINSATNANILKGTTTSTSAHNIINNATNIVHPSTLTPENAKDFFEKCPFANVVEEGIKKDQEKGLEVLSELMKPANKQLIVEEQETILSEMIEMNEIKTLETLNKGKHQYQSSFEGVITNLKEEGRYRVFTTIQRQVGSFPYAKRYQSAQEYITPSKIDIECEEDEDHHHNSAINNINNNNSNNGELNVLHFKKKQSQQPQQLNKIQSNNSTSKSTKKFYKNKLNEVNKLEQIQSSVAVWCSNDYLGMGQHPVVINEMTNCIKKMGAGSGGTRNISGTTSEHVKLEMELADLHGKENALVFGSCYIANVNAVTSIAAAMPNCMIFSDAKNHASLIEGIRNSKLDKKVFRHNDIKHLEDLLAAADPSRPKLIIFESVYSMDGTIAPIKEICDLADRYNALTFIDEVHAVGLYGERGAGVCERDNLMDRVDIISGTLGKAFGVFGGYIAANKEIVDTIRCLSPGFIFTTSIPPSIAAGARASVAYLKNSVLERTQHQERTNKLKQLLKDASLPVLDTDSHIVPLMVGDSVLCKKMSDYLLSNHSIYVQPINYPTVAKGTERFRLTPSPVHNDEAMKKLVEGIKDCWTRFGLRKD</sequence>
<dbReference type="InterPro" id="IPR001917">
    <property type="entry name" value="Aminotrans_II_pyridoxalP_BS"/>
</dbReference>
<evidence type="ECO:0000256" key="13">
    <source>
        <dbReference type="RuleBase" id="RU003693"/>
    </source>
</evidence>
<evidence type="ECO:0000256" key="3">
    <source>
        <dbReference type="ARBA" id="ARBA00008392"/>
    </source>
</evidence>
<dbReference type="Pfam" id="PF00155">
    <property type="entry name" value="Aminotran_1_2"/>
    <property type="match status" value="1"/>
</dbReference>
<name>A0AAN7ULJ9_9MYCE</name>
<feature type="region of interest" description="Disordered" evidence="14">
    <location>
        <begin position="208"/>
        <end position="257"/>
    </location>
</feature>
<comment type="caution">
    <text evidence="16">The sequence shown here is derived from an EMBL/GenBank/DDBJ whole genome shotgun (WGS) entry which is preliminary data.</text>
</comment>
<evidence type="ECO:0000256" key="8">
    <source>
        <dbReference type="ARBA" id="ARBA00023315"/>
    </source>
</evidence>
<accession>A0AAN7ULJ9</accession>
<evidence type="ECO:0000313" key="16">
    <source>
        <dbReference type="EMBL" id="KAK5584133.1"/>
    </source>
</evidence>
<evidence type="ECO:0000256" key="2">
    <source>
        <dbReference type="ARBA" id="ARBA00005029"/>
    </source>
</evidence>
<comment type="catalytic activity">
    <reaction evidence="12">
        <text>succinyl-CoA + glycine + H(+) = 5-aminolevulinate + CO2 + CoA</text>
        <dbReference type="Rhea" id="RHEA:12921"/>
        <dbReference type="ChEBI" id="CHEBI:15378"/>
        <dbReference type="ChEBI" id="CHEBI:16526"/>
        <dbReference type="ChEBI" id="CHEBI:57287"/>
        <dbReference type="ChEBI" id="CHEBI:57292"/>
        <dbReference type="ChEBI" id="CHEBI:57305"/>
        <dbReference type="ChEBI" id="CHEBI:356416"/>
        <dbReference type="EC" id="2.3.1.37"/>
    </reaction>
</comment>
<evidence type="ECO:0000256" key="10">
    <source>
        <dbReference type="ARBA" id="ARBA00031945"/>
    </source>
</evidence>
<evidence type="ECO:0000256" key="12">
    <source>
        <dbReference type="ARBA" id="ARBA00047654"/>
    </source>
</evidence>
<keyword evidence="7" id="KW-0350">Heme biosynthesis</keyword>
<keyword evidence="6 13" id="KW-0663">Pyridoxal phosphate</keyword>
<dbReference type="InterPro" id="IPR015422">
    <property type="entry name" value="PyrdxlP-dep_Trfase_small"/>
</dbReference>
<feature type="compositionally biased region" description="Low complexity" evidence="14">
    <location>
        <begin position="246"/>
        <end position="256"/>
    </location>
</feature>
<comment type="similarity">
    <text evidence="3 13">Belongs to the class-II pyridoxal-phosphate-dependent aminotransferase family.</text>
</comment>
<dbReference type="NCBIfam" id="TIGR01821">
    <property type="entry name" value="5aminolev_synth"/>
    <property type="match status" value="1"/>
</dbReference>
<dbReference type="GO" id="GO:0006783">
    <property type="term" value="P:heme biosynthetic process"/>
    <property type="evidence" value="ECO:0007669"/>
    <property type="project" value="UniProtKB-KW"/>
</dbReference>
<evidence type="ECO:0000256" key="1">
    <source>
        <dbReference type="ARBA" id="ARBA00001933"/>
    </source>
</evidence>
<dbReference type="Proteomes" id="UP001344447">
    <property type="component" value="Unassembled WGS sequence"/>
</dbReference>
<dbReference type="AlphaFoldDB" id="A0AAN7ULJ9"/>
<keyword evidence="5" id="KW-0808">Transferase</keyword>
<dbReference type="CDD" id="cd06454">
    <property type="entry name" value="KBL_like"/>
    <property type="match status" value="1"/>
</dbReference>
<evidence type="ECO:0000256" key="7">
    <source>
        <dbReference type="ARBA" id="ARBA00023133"/>
    </source>
</evidence>
<protein>
    <recommendedName>
        <fullName evidence="4">5-aminolevulinate synthase</fullName>
        <ecNumber evidence="4">2.3.1.37</ecNumber>
    </recommendedName>
    <alternativeName>
        <fullName evidence="9">5-aminolevulinic acid synthase</fullName>
    </alternativeName>
    <alternativeName>
        <fullName evidence="10">Delta-ALA synthase</fullName>
    </alternativeName>
    <alternativeName>
        <fullName evidence="11">Delta-aminolevulinate synthase</fullName>
    </alternativeName>
</protein>
<dbReference type="InterPro" id="IPR050087">
    <property type="entry name" value="AON_synthase_class-II"/>
</dbReference>
<keyword evidence="8" id="KW-0012">Acyltransferase</keyword>
<dbReference type="EMBL" id="JAVFKY010000001">
    <property type="protein sequence ID" value="KAK5584133.1"/>
    <property type="molecule type" value="Genomic_DNA"/>
</dbReference>
<dbReference type="FunFam" id="3.40.640.10:FF:000006">
    <property type="entry name" value="5-aminolevulinate synthase, mitochondrial"/>
    <property type="match status" value="1"/>
</dbReference>
<dbReference type="SUPFAM" id="SSF53383">
    <property type="entry name" value="PLP-dependent transferases"/>
    <property type="match status" value="1"/>
</dbReference>
<evidence type="ECO:0000313" key="17">
    <source>
        <dbReference type="Proteomes" id="UP001344447"/>
    </source>
</evidence>